<comment type="caution">
    <text evidence="1">The sequence shown here is derived from an EMBL/GenBank/DDBJ whole genome shotgun (WGS) entry which is preliminary data.</text>
</comment>
<protein>
    <submittedName>
        <fullName evidence="1">Uncharacterized protein</fullName>
    </submittedName>
</protein>
<sequence length="69" mass="7711">MRCIEFHDREKETKEIRAIPDSRPTLITSVYGPISGKTELIDHVTSELPDVQAQGDSGLVTSNLWGKRS</sequence>
<accession>A0AC61L1A6</accession>
<dbReference type="Proteomes" id="UP000248329">
    <property type="component" value="Unassembled WGS sequence"/>
</dbReference>
<dbReference type="EMBL" id="PQXF01000021">
    <property type="protein sequence ID" value="PXF59826.1"/>
    <property type="molecule type" value="Genomic_DNA"/>
</dbReference>
<reference evidence="1" key="1">
    <citation type="submission" date="2018-01" db="EMBL/GenBank/DDBJ databases">
        <authorList>
            <person name="Krukenberg V."/>
        </authorList>
    </citation>
    <scope>NUCLEOTIDE SEQUENCE</scope>
    <source>
        <strain evidence="1">E20ANME2</strain>
    </source>
</reference>
<evidence type="ECO:0000313" key="2">
    <source>
        <dbReference type="Proteomes" id="UP000248329"/>
    </source>
</evidence>
<proteinExistence type="predicted"/>
<name>A0AC61L1A6_9EURY</name>
<evidence type="ECO:0000313" key="1">
    <source>
        <dbReference type="EMBL" id="PXF59826.1"/>
    </source>
</evidence>
<gene>
    <name evidence="1" type="ORF">C4B59_10475</name>
</gene>
<organism evidence="1 2">
    <name type="scientific">Candidatus Methanogaster sp</name>
    <dbReference type="NCBI Taxonomy" id="3386292"/>
    <lineage>
        <taxon>Archaea</taxon>
        <taxon>Methanobacteriati</taxon>
        <taxon>Methanobacteriota</taxon>
        <taxon>Stenosarchaea group</taxon>
        <taxon>Methanomicrobia</taxon>
        <taxon>Methanosarcinales</taxon>
        <taxon>ANME-2 cluster</taxon>
        <taxon>Candidatus Methanogasteraceae</taxon>
        <taxon>Candidatus Methanogaster</taxon>
    </lineage>
</organism>